<proteinExistence type="predicted"/>
<gene>
    <name evidence="1" type="ORF">V5E97_07220</name>
</gene>
<sequence>MSSLSADRREFWITGASPGETFLEVLDSKSQRPVARLQVSVKDERPLNIAFQFVTDDIFEKTKRPSFVADDLHLELNKIFQLQANVRFKKTRALDVQVNTNVYQVILEQRNGSTRKPHREWDKIEVGADPDAEINVFFMPWYWTDRTRPSGILERYGSFICVDPMSDDEVKVALPHMVGQFLGCSVVSNDRQRHHVMHWNRAEGVTGLTERRNFIPRDCANLINPS</sequence>
<accession>A0AAU7CKR1</accession>
<protein>
    <submittedName>
        <fullName evidence="1">Uncharacterized protein</fullName>
    </submittedName>
</protein>
<organism evidence="1">
    <name type="scientific">Singulisphaera sp. Ch08</name>
    <dbReference type="NCBI Taxonomy" id="3120278"/>
    <lineage>
        <taxon>Bacteria</taxon>
        <taxon>Pseudomonadati</taxon>
        <taxon>Planctomycetota</taxon>
        <taxon>Planctomycetia</taxon>
        <taxon>Isosphaerales</taxon>
        <taxon>Isosphaeraceae</taxon>
        <taxon>Singulisphaera</taxon>
    </lineage>
</organism>
<dbReference type="EMBL" id="CP155447">
    <property type="protein sequence ID" value="XBH05811.1"/>
    <property type="molecule type" value="Genomic_DNA"/>
</dbReference>
<dbReference type="RefSeq" id="WP_406698662.1">
    <property type="nucleotide sequence ID" value="NZ_CP155447.1"/>
</dbReference>
<dbReference type="AlphaFoldDB" id="A0AAU7CKR1"/>
<name>A0AAU7CKR1_9BACT</name>
<reference evidence="1" key="1">
    <citation type="submission" date="2024-05" db="EMBL/GenBank/DDBJ databases">
        <title>Planctomycetes of the genus Singulisphaera possess chitinolytic capabilities.</title>
        <authorList>
            <person name="Ivanova A."/>
        </authorList>
    </citation>
    <scope>NUCLEOTIDE SEQUENCE</scope>
    <source>
        <strain evidence="1">Ch08T</strain>
    </source>
</reference>
<evidence type="ECO:0000313" key="1">
    <source>
        <dbReference type="EMBL" id="XBH05811.1"/>
    </source>
</evidence>